<comment type="caution">
    <text evidence="1">The sequence shown here is derived from an EMBL/GenBank/DDBJ whole genome shotgun (WGS) entry which is preliminary data.</text>
</comment>
<protein>
    <submittedName>
        <fullName evidence="1">Uncharacterized protein</fullName>
    </submittedName>
</protein>
<evidence type="ECO:0000313" key="1">
    <source>
        <dbReference type="EMBL" id="GGF73878.1"/>
    </source>
</evidence>
<dbReference type="Proteomes" id="UP000605392">
    <property type="component" value="Unassembled WGS sequence"/>
</dbReference>
<name>A0ACB5PUP1_9BACT</name>
<organism evidence="1 2">
    <name type="scientific">Hymenobacter qilianensis</name>
    <dbReference type="NCBI Taxonomy" id="1385715"/>
    <lineage>
        <taxon>Bacteria</taxon>
        <taxon>Pseudomonadati</taxon>
        <taxon>Bacteroidota</taxon>
        <taxon>Cytophagia</taxon>
        <taxon>Cytophagales</taxon>
        <taxon>Hymenobacteraceae</taxon>
        <taxon>Hymenobacter</taxon>
    </lineage>
</organism>
<accession>A0ACB5PUP1</accession>
<dbReference type="EMBL" id="BMFN01000003">
    <property type="protein sequence ID" value="GGF73878.1"/>
    <property type="molecule type" value="Genomic_DNA"/>
</dbReference>
<proteinExistence type="predicted"/>
<reference evidence="1 2" key="1">
    <citation type="journal article" date="2019" name="Int. J. Syst. Evol. Microbiol.">
        <title>The Global Catalogue of Microorganisms (GCM) 10K type strain sequencing project: providing services to taxonomists for standard genome sequencing and annotation.</title>
        <authorList>
            <consortium name="The Broad Institute Genomics Platform"/>
            <consortium name="The Broad Institute Genome Sequencing Center for Infectious Disease"/>
            <person name="Wu L."/>
            <person name="Ma J."/>
        </authorList>
    </citation>
    <scope>NUCLEOTIDE SEQUENCE [LARGE SCALE GENOMIC DNA]</scope>
    <source>
        <strain evidence="1 2">CGMCC 1.12720</strain>
    </source>
</reference>
<evidence type="ECO:0000313" key="2">
    <source>
        <dbReference type="Proteomes" id="UP000605392"/>
    </source>
</evidence>
<sequence length="2302" mass="236105">MQPVRHAAAAPRVEPVTLNFTQAITTSSATNLRVYGSQGRGLLSGRLNGGHTSTLVFSPVQPYAPGERVSVSIPTTLTSTGGIGARRHVYTFTAATAGLGQGFFLDTTEVAPTNSRDQLLGDLDNDGDLDLVTSSGLFGMYSYMNNGQGHFTPLFNSVVGSTPSGATLADINQDGYLDLLAGDADNATVGIGFGDHAGSFGFLNLAGQLVSVGARPVSVATGDVDGDGDLDFVSANHWGNSVTVGFNGGAAQLFKFTATASVSVGIEPTTVQLADLDNDGDLDVLTSNSGSNSVSIRFNNGLGGFSGTTSVAVGGAPSDLDLADLDLDGDLDLVTANAADGTVSVRLNSGLGGFTGTTTLALPPGSTPTGLRTGDVNADGAPDLVVAQGRGGQIITFLNNGTGGLAAQFGALELTAKFGLPTSLGVTLGDVDGDGDLDLITADEQRGRVILGRDGLAPSVGIPTLNAFSPGAGPVGATGIRLAGTNLSSTTGVYFNGVSARFVVNSNSQVVAVVPTGASTGPLRITTVGGSVTSVQPFVVTEGPVPPVLVTSTTPQANALNVSATANLQATFASPITDLSAPAMHVFGSQRRGRQLGGISGGNTTTLSLTPNPAFAPGEHVALSLPAGLTGTSGGSVQPRVVEFRVATGGSGEGIFAEAGSTSIPLPTPSVGVRAADLDNDGDLDLISSPQVTGSGTLELRFNDGQGRFSPMASSAPPALVGASGEILPVDVDGDGDFDLLVSEGYSDALRIPRISVWHNNGQGRFTPGTPFSVVREATKIRVGDLDADGDLDIVFREDNDIVRVALNNGSGTFTLAGIANCPNIYQLRLADLDRDGDLDVLALSSPWQGDQLVTILNDGRGGLTAQTPARIFLPRSVQDLAVGDLTEDGIPDAVVVAYNYGSTTATLPGMLAIWPGQGTGQFGPRSTPIEVGVYPRSVSLADVNADGHLDILTLAAGGSDGSILPPAELNVQLGDGHGGVHQPNTQILAAQGNLVFSSELGDFDGDGDLDVVYNNRENNALTVRFNQGRPAPTVTSFSPAQGSVGARVVLSGTNLNSARQVTFGGGAVAAVQVLSPTQCVAIIPAGAVSGPLLVTTPGGTGSSAGSFTVVEPVAAINLSPARNSLRAPNNADVVLRLSQSLDANAAAALVVTSEQRQGRRTGTASGVGTAERRFDPALDFTPGERVQVSLPVPSQLSSNTAQSQVYDFTAATGGPGRNNLRWASYVAFGSGPTGDFDEDGAPDLINSEGREDRLRLLFNDGKGHFGVRTTTLANPLIRALKVADINGDAHLDLVMSEYVTRNSNNREINRLVWRAGTGTGSFGPAQLVHQVSGTAPNIVIGDLNGDGLPDIMALIREVDSVMVSLNLGNGTFLRQANVASAPYAMAISLADINNDGMLDLLTSGTGTAFLYKSLGMGNGSFVPQPPLSLGGQTGAAIEVGDVDSDGNLDLVLGTSGSAILYRGDGRGEFGPMQVIGSLGRSSYLRLGDFDADGDFDLLVANNERYLGVHLLSNDGAGNFSQAAVVGENTNPDHVTVADFDLDGSLDIVLGGDSLTVPGRLDTKTGLFTYLNHSIAPVIVGFTPQSGSASAEITLSGLGLGSVTRVTIGGVPVAFTVESESQLKLTIDPNTATGLIVVTSPHGVATSTSPFTVPTPSITSFTPGSGAVHRLVTVTGTYFGGVTAVRFNGVTAPGFKLLSGNQLTVLVPAGAGTGPLSITTPSGTATSREVFTSSTATGLLPSRNGLNVAPGANLTMEFSQPVSASAAAHLRVYSSQRQGLRAGVLTGAGTGSLTFNPTLDFVPGELVSVTSPDALLGVQGKTSSKQVYQFRVATGGTGQGTFVADSDLPLKLTSSAIRLGDMDGDGDLDMVLSVDTNGDDYVAVALNTGNGKFAPPVYTRIEHAYACLHLGDFDGDGDLDVITSEGSNVVVFSNDGTGLLSLKQRLLPLGGVRGSIHEFPVEVGDIDGDGDLDIITGNSSQTAISTLHNDGTGNFSAEPQQQMSSSFSFIRLGDVDNDGDLDLLAAPVGTLSRTNHVLTVRLNDGNGKFITNADVVLDRAPTTLKLGDMDGDGNLDVVLTDRPDFRQWGITVLLNDGTARFASAGQRRFISASNDVAYVLELGDVDADGDLDVLTYGFDFTANATQSVRLFLNDGRATLTSMAGFSSLGVQWDLILGDVDGDGDLDLVTDDNRGRGGVTIRLNGRGVPLATRTSTPLGGLVTLYPNPAHQQFNVGLPAGLLMQAGTLALLNSLGQVVHEQGISAAPVGGQVFVYPRNLSPGLYFVQLTIGENQQVVGRILLQ</sequence>
<gene>
    <name evidence="1" type="ORF">GCM10011375_31260</name>
</gene>
<keyword evidence="2" id="KW-1185">Reference proteome</keyword>